<dbReference type="InterPro" id="IPR055440">
    <property type="entry name" value="Beta-prop_WDR90_4th"/>
</dbReference>
<dbReference type="Pfam" id="PF23342">
    <property type="entry name" value="WDR90_beta-prop_4th"/>
    <property type="match status" value="1"/>
</dbReference>
<dbReference type="GeneID" id="110242585"/>
<evidence type="ECO:0000256" key="2">
    <source>
        <dbReference type="ARBA" id="ARBA00022737"/>
    </source>
</evidence>
<dbReference type="PANTHER" id="PTHR44129">
    <property type="entry name" value="WD REPEAT-CONTAINING PROTEIN POP1"/>
    <property type="match status" value="1"/>
</dbReference>
<reference evidence="5" key="1">
    <citation type="submission" date="2022-11" db="UniProtKB">
        <authorList>
            <consortium name="EnsemblMetazoa"/>
        </authorList>
    </citation>
    <scope>IDENTIFICATION</scope>
</reference>
<dbReference type="SMART" id="SM00320">
    <property type="entry name" value="WD40"/>
    <property type="match status" value="5"/>
</dbReference>
<dbReference type="AlphaFoldDB" id="A0A913XG73"/>
<dbReference type="InterPro" id="IPR015943">
    <property type="entry name" value="WD40/YVTN_repeat-like_dom_sf"/>
</dbReference>
<dbReference type="PROSITE" id="PS50082">
    <property type="entry name" value="WD_REPEATS_2"/>
    <property type="match status" value="1"/>
</dbReference>
<dbReference type="RefSeq" id="XP_020904257.1">
    <property type="nucleotide sequence ID" value="XM_021048598.2"/>
</dbReference>
<dbReference type="SUPFAM" id="SSF50978">
    <property type="entry name" value="WD40 repeat-like"/>
    <property type="match status" value="1"/>
</dbReference>
<evidence type="ECO:0000256" key="3">
    <source>
        <dbReference type="PROSITE-ProRule" id="PRU00221"/>
    </source>
</evidence>
<dbReference type="InterPro" id="IPR001680">
    <property type="entry name" value="WD40_rpt"/>
</dbReference>
<evidence type="ECO:0000313" key="6">
    <source>
        <dbReference type="Proteomes" id="UP000887567"/>
    </source>
</evidence>
<evidence type="ECO:0000259" key="4">
    <source>
        <dbReference type="Pfam" id="PF23342"/>
    </source>
</evidence>
<evidence type="ECO:0000256" key="1">
    <source>
        <dbReference type="ARBA" id="ARBA00022574"/>
    </source>
</evidence>
<dbReference type="PROSITE" id="PS50294">
    <property type="entry name" value="WD_REPEATS_REGION"/>
    <property type="match status" value="1"/>
</dbReference>
<dbReference type="Proteomes" id="UP000887567">
    <property type="component" value="Unplaced"/>
</dbReference>
<dbReference type="EnsemblMetazoa" id="XM_021048598.2">
    <property type="protein sequence ID" value="XP_020904257.1"/>
    <property type="gene ID" value="LOC110242585"/>
</dbReference>
<feature type="repeat" description="WD" evidence="3">
    <location>
        <begin position="72"/>
        <end position="102"/>
    </location>
</feature>
<name>A0A913XG73_EXADI</name>
<keyword evidence="2" id="KW-0677">Repeat</keyword>
<organism evidence="5 6">
    <name type="scientific">Exaiptasia diaphana</name>
    <name type="common">Tropical sea anemone</name>
    <name type="synonym">Aiptasia pulchella</name>
    <dbReference type="NCBI Taxonomy" id="2652724"/>
    <lineage>
        <taxon>Eukaryota</taxon>
        <taxon>Metazoa</taxon>
        <taxon>Cnidaria</taxon>
        <taxon>Anthozoa</taxon>
        <taxon>Hexacorallia</taxon>
        <taxon>Actiniaria</taxon>
        <taxon>Aiptasiidae</taxon>
        <taxon>Exaiptasia</taxon>
    </lineage>
</organism>
<dbReference type="OrthoDB" id="5965040at2759"/>
<sequence>MNQSCNCVAFCPIPEAAATTNVVNQGQTLATVLPQTSPESRDSINQSHCVAGYGDGTVRMFDLGRVEMIMKMQPHATAVTHIAFSPDGRVIISGASDGIIAISSPSTGLTVRLLNDHKGAPISDLHSTIRDRQYSVSSPMLWLAASKDSRVSIWSAKWSQDFCELVDWLSFPTPSIAPDGKALRRGDLPQYDRLPPSLARFSPSDPDIVIFTGYSMQRAVQFYSLTQRKVIRTAVLTHWATSMDVSPLGNLIAFGTHERLVQMMDYDEGRFQDFVGPSDTVSKVCFSPTGKLLYAVSYLALLAWDVVV</sequence>
<feature type="domain" description="WDR90 4th beta-propeller" evidence="4">
    <location>
        <begin position="36"/>
        <end position="307"/>
    </location>
</feature>
<accession>A0A913XG73</accession>
<dbReference type="KEGG" id="epa:110242585"/>
<dbReference type="Gene3D" id="2.130.10.10">
    <property type="entry name" value="YVTN repeat-like/Quinoprotein amine dehydrogenase"/>
    <property type="match status" value="2"/>
</dbReference>
<proteinExistence type="predicted"/>
<dbReference type="InterPro" id="IPR036322">
    <property type="entry name" value="WD40_repeat_dom_sf"/>
</dbReference>
<keyword evidence="1 3" id="KW-0853">WD repeat</keyword>
<keyword evidence="6" id="KW-1185">Reference proteome</keyword>
<dbReference type="InterPro" id="IPR050349">
    <property type="entry name" value="WD_LIS1/nudF_dynein_reg"/>
</dbReference>
<evidence type="ECO:0000313" key="5">
    <source>
        <dbReference type="EnsemblMetazoa" id="XP_020904257.1"/>
    </source>
</evidence>
<protein>
    <recommendedName>
        <fullName evidence="4">WDR90 4th beta-propeller domain-containing protein</fullName>
    </recommendedName>
</protein>